<feature type="compositionally biased region" description="Polar residues" evidence="1">
    <location>
        <begin position="56"/>
        <end position="71"/>
    </location>
</feature>
<gene>
    <name evidence="2" type="ORF">MYCGRDRAFT_92993</name>
</gene>
<name>F9XAP1_ZYMTI</name>
<keyword evidence="3" id="KW-1185">Reference proteome</keyword>
<evidence type="ECO:0000313" key="2">
    <source>
        <dbReference type="EMBL" id="EGP87034.1"/>
    </source>
</evidence>
<dbReference type="RefSeq" id="XP_003852058.1">
    <property type="nucleotide sequence ID" value="XM_003852010.1"/>
</dbReference>
<feature type="region of interest" description="Disordered" evidence="1">
    <location>
        <begin position="211"/>
        <end position="230"/>
    </location>
</feature>
<dbReference type="Proteomes" id="UP000008062">
    <property type="component" value="Chromosome 5"/>
</dbReference>
<feature type="region of interest" description="Disordered" evidence="1">
    <location>
        <begin position="41"/>
        <end position="71"/>
    </location>
</feature>
<dbReference type="GeneID" id="13393833"/>
<evidence type="ECO:0000313" key="3">
    <source>
        <dbReference type="Proteomes" id="UP000008062"/>
    </source>
</evidence>
<dbReference type="AlphaFoldDB" id="F9XAP1"/>
<proteinExistence type="predicted"/>
<dbReference type="EMBL" id="CM001200">
    <property type="protein sequence ID" value="EGP87034.1"/>
    <property type="molecule type" value="Genomic_DNA"/>
</dbReference>
<sequence>MHAIILPLSTLLPLQRSSIPPQDNYHGTCTTSHTHTNATIRHDKATIPQGRPPSIPQSRKTSPSRNLSPNSPINGCEILAAAAKSLALTAPSTLKLLVPTHNLIHNTHHDRRLRLLGPLAEYEESSSDVTIGHAREGSAEDEVEVFTREAGGGAREGEGKVVDEVCCAADGEEGHELACGEDVLDGHGGVVGWYDSSFDEIVVLRHRVARRKDGSDGKVGSAASCASGSK</sequence>
<reference evidence="2 3" key="1">
    <citation type="journal article" date="2011" name="PLoS Genet.">
        <title>Finished genome of the fungal wheat pathogen Mycosphaerella graminicola reveals dispensome structure, chromosome plasticity, and stealth pathogenesis.</title>
        <authorList>
            <person name="Goodwin S.B."/>
            <person name="Ben M'barek S."/>
            <person name="Dhillon B."/>
            <person name="Wittenberg A.H.J."/>
            <person name="Crane C.F."/>
            <person name="Hane J.K."/>
            <person name="Foster A.J."/>
            <person name="Van der Lee T.A.J."/>
            <person name="Grimwood J."/>
            <person name="Aerts A."/>
            <person name="Antoniw J."/>
            <person name="Bailey A."/>
            <person name="Bluhm B."/>
            <person name="Bowler J."/>
            <person name="Bristow J."/>
            <person name="van der Burgt A."/>
            <person name="Canto-Canche B."/>
            <person name="Churchill A.C.L."/>
            <person name="Conde-Ferraez L."/>
            <person name="Cools H.J."/>
            <person name="Coutinho P.M."/>
            <person name="Csukai M."/>
            <person name="Dehal P."/>
            <person name="De Wit P."/>
            <person name="Donzelli B."/>
            <person name="van de Geest H.C."/>
            <person name="van Ham R.C.H.J."/>
            <person name="Hammond-Kosack K.E."/>
            <person name="Henrissat B."/>
            <person name="Kilian A."/>
            <person name="Kobayashi A.K."/>
            <person name="Koopmann E."/>
            <person name="Kourmpetis Y."/>
            <person name="Kuzniar A."/>
            <person name="Lindquist E."/>
            <person name="Lombard V."/>
            <person name="Maliepaard C."/>
            <person name="Martins N."/>
            <person name="Mehrabi R."/>
            <person name="Nap J.P.H."/>
            <person name="Ponomarenko A."/>
            <person name="Rudd J.J."/>
            <person name="Salamov A."/>
            <person name="Schmutz J."/>
            <person name="Schouten H.J."/>
            <person name="Shapiro H."/>
            <person name="Stergiopoulos I."/>
            <person name="Torriani S.F.F."/>
            <person name="Tu H."/>
            <person name="de Vries R.P."/>
            <person name="Waalwijk C."/>
            <person name="Ware S.B."/>
            <person name="Wiebenga A."/>
            <person name="Zwiers L.-H."/>
            <person name="Oliver R.P."/>
            <person name="Grigoriev I.V."/>
            <person name="Kema G.H.J."/>
        </authorList>
    </citation>
    <scope>NUCLEOTIDE SEQUENCE [LARGE SCALE GENOMIC DNA]</scope>
    <source>
        <strain evidence="3">CBS 115943 / IPO323</strain>
    </source>
</reference>
<dbReference type="HOGENOM" id="CLU_1205603_0_0_1"/>
<accession>F9XAP1</accession>
<protein>
    <submittedName>
        <fullName evidence="2">Uncharacterized protein</fullName>
    </submittedName>
</protein>
<dbReference type="InParanoid" id="F9XAP1"/>
<evidence type="ECO:0000256" key="1">
    <source>
        <dbReference type="SAM" id="MobiDB-lite"/>
    </source>
</evidence>
<organism evidence="2 3">
    <name type="scientific">Zymoseptoria tritici (strain CBS 115943 / IPO323)</name>
    <name type="common">Speckled leaf blotch fungus</name>
    <name type="synonym">Septoria tritici</name>
    <dbReference type="NCBI Taxonomy" id="336722"/>
    <lineage>
        <taxon>Eukaryota</taxon>
        <taxon>Fungi</taxon>
        <taxon>Dikarya</taxon>
        <taxon>Ascomycota</taxon>
        <taxon>Pezizomycotina</taxon>
        <taxon>Dothideomycetes</taxon>
        <taxon>Dothideomycetidae</taxon>
        <taxon>Mycosphaerellales</taxon>
        <taxon>Mycosphaerellaceae</taxon>
        <taxon>Zymoseptoria</taxon>
    </lineage>
</organism>
<dbReference type="KEGG" id="ztr:MYCGRDRAFT_92993"/>